<protein>
    <submittedName>
        <fullName evidence="3">Uncharacterized protein</fullName>
    </submittedName>
</protein>
<gene>
    <name evidence="3" type="ORF">Ctob_008618</name>
</gene>
<dbReference type="EMBL" id="JWZX01003046">
    <property type="protein sequence ID" value="KOO24848.1"/>
    <property type="molecule type" value="Genomic_DNA"/>
</dbReference>
<accession>A0A0M0JF26</accession>
<dbReference type="Gene3D" id="1.20.5.190">
    <property type="match status" value="1"/>
</dbReference>
<name>A0A0M0JF26_9EUKA</name>
<evidence type="ECO:0000256" key="1">
    <source>
        <dbReference type="SAM" id="Coils"/>
    </source>
</evidence>
<comment type="caution">
    <text evidence="3">The sequence shown here is derived from an EMBL/GenBank/DDBJ whole genome shotgun (WGS) entry which is preliminary data.</text>
</comment>
<feature type="coiled-coil region" evidence="1">
    <location>
        <begin position="123"/>
        <end position="196"/>
    </location>
</feature>
<keyword evidence="4" id="KW-1185">Reference proteome</keyword>
<evidence type="ECO:0000256" key="2">
    <source>
        <dbReference type="SAM" id="MobiDB-lite"/>
    </source>
</evidence>
<keyword evidence="1" id="KW-0175">Coiled coil</keyword>
<proteinExistence type="predicted"/>
<organism evidence="3 4">
    <name type="scientific">Chrysochromulina tobinii</name>
    <dbReference type="NCBI Taxonomy" id="1460289"/>
    <lineage>
        <taxon>Eukaryota</taxon>
        <taxon>Haptista</taxon>
        <taxon>Haptophyta</taxon>
        <taxon>Prymnesiophyceae</taxon>
        <taxon>Prymnesiales</taxon>
        <taxon>Chrysochromulinaceae</taxon>
        <taxon>Chrysochromulina</taxon>
    </lineage>
</organism>
<feature type="region of interest" description="Disordered" evidence="2">
    <location>
        <begin position="274"/>
        <end position="293"/>
    </location>
</feature>
<dbReference type="Proteomes" id="UP000037460">
    <property type="component" value="Unassembled WGS sequence"/>
</dbReference>
<feature type="region of interest" description="Disordered" evidence="2">
    <location>
        <begin position="204"/>
        <end position="262"/>
    </location>
</feature>
<evidence type="ECO:0000313" key="3">
    <source>
        <dbReference type="EMBL" id="KOO24848.1"/>
    </source>
</evidence>
<evidence type="ECO:0000313" key="4">
    <source>
        <dbReference type="Proteomes" id="UP000037460"/>
    </source>
</evidence>
<dbReference type="AlphaFoldDB" id="A0A0M0JF26"/>
<dbReference type="InterPro" id="IPR000048">
    <property type="entry name" value="IQ_motif_EF-hand-BS"/>
</dbReference>
<reference evidence="4" key="1">
    <citation type="journal article" date="2015" name="PLoS Genet.">
        <title>Genome Sequence and Transcriptome Analyses of Chrysochromulina tobin: Metabolic Tools for Enhanced Algal Fitness in the Prominent Order Prymnesiales (Haptophyceae).</title>
        <authorList>
            <person name="Hovde B.T."/>
            <person name="Deodato C.R."/>
            <person name="Hunsperger H.M."/>
            <person name="Ryken S.A."/>
            <person name="Yost W."/>
            <person name="Jha R.K."/>
            <person name="Patterson J."/>
            <person name="Monnat R.J. Jr."/>
            <person name="Barlow S.B."/>
            <person name="Starkenburg S.R."/>
            <person name="Cattolico R.A."/>
        </authorList>
    </citation>
    <scope>NUCLEOTIDE SEQUENCE</scope>
    <source>
        <strain evidence="4">CCMP291</strain>
    </source>
</reference>
<feature type="compositionally biased region" description="Basic residues" evidence="2">
    <location>
        <begin position="284"/>
        <end position="293"/>
    </location>
</feature>
<feature type="compositionally biased region" description="Low complexity" evidence="2">
    <location>
        <begin position="213"/>
        <end position="227"/>
    </location>
</feature>
<sequence length="293" mass="31293">MGADREPDEVYAAKQKLGPFIQGLLDSCCKDQPETLQPWLLAKLVETYPAGAKGLKLEPEATAALAEQCCYKRPGDAKAFMIEILAAGDAFTEMEVTADADAAAAKMQALQRGRMERKKRADAKAAEKAAEKKEMDAAAAKMQAARRGHADRKVAKELQLEKEMAKKAEREAAEAKAAAEAAAEAAKQAAAATKMQAIQRGNMARMGPKTRAEAMAEAEAAKQAAEAPPEPAADELPSSNPETDAAAAKLQAVQRGKKERDAYLAAKKEREAAAVKMQSMQRGKNARKKLGEA</sequence>
<dbReference type="PROSITE" id="PS50096">
    <property type="entry name" value="IQ"/>
    <property type="match status" value="5"/>
</dbReference>
<dbReference type="Pfam" id="PF00612">
    <property type="entry name" value="IQ"/>
    <property type="match status" value="2"/>
</dbReference>
<dbReference type="SMART" id="SM00015">
    <property type="entry name" value="IQ"/>
    <property type="match status" value="5"/>
</dbReference>